<proteinExistence type="inferred from homology"/>
<keyword evidence="12" id="KW-1185">Reference proteome</keyword>
<dbReference type="GO" id="GO:0005886">
    <property type="term" value="C:plasma membrane"/>
    <property type="evidence" value="ECO:0007669"/>
    <property type="project" value="UniProtKB-SubCell"/>
</dbReference>
<evidence type="ECO:0000256" key="6">
    <source>
        <dbReference type="ARBA" id="ARBA00022989"/>
    </source>
</evidence>
<evidence type="ECO:0000259" key="10">
    <source>
        <dbReference type="Pfam" id="PF02397"/>
    </source>
</evidence>
<sequence>MSTVEFFGKSPSTVYPSRETRDAIRRDSRTFYTLYAKRVFDLALAVALLPVLLPVITILWVMTARDGGPGFFGHRRIGQNGKVFRCWKIRTMVVDAEARLAEHLAANPEAAEEWERDHKLRDDPRITRLGAFLRATSLDELPQIWNVLKGEMSFVGPRPVVRDEMRKYGTSRTAYLAMKPGITGLWQVSGRNDVSYDERVRMDVDYVFDVSFFTDVRLMLLTGLSVIDRTGR</sequence>
<evidence type="ECO:0000313" key="11">
    <source>
        <dbReference type="EMBL" id="EPX75652.1"/>
    </source>
</evidence>
<dbReference type="PANTHER" id="PTHR30576:SF4">
    <property type="entry name" value="UNDECAPRENYL-PHOSPHATE GALACTOSE PHOSPHOTRANSFERASE"/>
    <property type="match status" value="1"/>
</dbReference>
<evidence type="ECO:0000256" key="8">
    <source>
        <dbReference type="ARBA" id="ARBA00023169"/>
    </source>
</evidence>
<feature type="domain" description="Bacterial sugar transferase" evidence="10">
    <location>
        <begin position="37"/>
        <end position="227"/>
    </location>
</feature>
<dbReference type="Proteomes" id="UP000015347">
    <property type="component" value="Unassembled WGS sequence"/>
</dbReference>
<dbReference type="InterPro" id="IPR003362">
    <property type="entry name" value="Bact_transf"/>
</dbReference>
<evidence type="ECO:0000313" key="12">
    <source>
        <dbReference type="Proteomes" id="UP000015347"/>
    </source>
</evidence>
<gene>
    <name evidence="11" type="ORF">Salmuc_04570</name>
</gene>
<reference evidence="12" key="1">
    <citation type="journal article" date="2014" name="Stand. Genomic Sci.">
        <title>Genome sequence of the exopolysaccharide-producing Salipiger mucosus type strain (DSM 16094(T)), a moderately halophilic member of the Roseobacter clade.</title>
        <authorList>
            <person name="Riedel T."/>
            <person name="Spring S."/>
            <person name="Fiebig A."/>
            <person name="Petersen J."/>
            <person name="Kyrpides N.C."/>
            <person name="Goker M."/>
            <person name="Klenk H.P."/>
        </authorList>
    </citation>
    <scope>NUCLEOTIDE SEQUENCE [LARGE SCALE GENOMIC DNA]</scope>
    <source>
        <strain evidence="12">DSM 16094</strain>
    </source>
</reference>
<feature type="transmembrane region" description="Helical" evidence="9">
    <location>
        <begin position="39"/>
        <end position="62"/>
    </location>
</feature>
<evidence type="ECO:0000256" key="5">
    <source>
        <dbReference type="ARBA" id="ARBA00022692"/>
    </source>
</evidence>
<evidence type="ECO:0000256" key="2">
    <source>
        <dbReference type="ARBA" id="ARBA00006464"/>
    </source>
</evidence>
<comment type="subcellular location">
    <subcellularLocation>
        <location evidence="1">Cell membrane</location>
    </subcellularLocation>
</comment>
<dbReference type="GO" id="GO:0000271">
    <property type="term" value="P:polysaccharide biosynthetic process"/>
    <property type="evidence" value="ECO:0007669"/>
    <property type="project" value="UniProtKB-KW"/>
</dbReference>
<dbReference type="Pfam" id="PF02397">
    <property type="entry name" value="Bac_transf"/>
    <property type="match status" value="1"/>
</dbReference>
<dbReference type="PANTHER" id="PTHR30576">
    <property type="entry name" value="COLANIC BIOSYNTHESIS UDP-GLUCOSE LIPID CARRIER TRANSFERASE"/>
    <property type="match status" value="1"/>
</dbReference>
<dbReference type="EMBL" id="APVH01000070">
    <property type="protein sequence ID" value="EPX75652.1"/>
    <property type="molecule type" value="Genomic_DNA"/>
</dbReference>
<evidence type="ECO:0000256" key="9">
    <source>
        <dbReference type="SAM" id="Phobius"/>
    </source>
</evidence>
<comment type="caution">
    <text evidence="11">The sequence shown here is derived from an EMBL/GenBank/DDBJ whole genome shotgun (WGS) entry which is preliminary data.</text>
</comment>
<dbReference type="STRING" id="1123237.Salmuc_04570"/>
<keyword evidence="7 9" id="KW-0472">Membrane</keyword>
<evidence type="ECO:0000256" key="1">
    <source>
        <dbReference type="ARBA" id="ARBA00004236"/>
    </source>
</evidence>
<keyword evidence="5 9" id="KW-0812">Transmembrane</keyword>
<comment type="similarity">
    <text evidence="2">Belongs to the bacterial sugar transferase family.</text>
</comment>
<keyword evidence="4 11" id="KW-0808">Transferase</keyword>
<name>S9Q6M2_9RHOB</name>
<keyword evidence="6 9" id="KW-1133">Transmembrane helix</keyword>
<keyword evidence="3" id="KW-1003">Cell membrane</keyword>
<evidence type="ECO:0000256" key="3">
    <source>
        <dbReference type="ARBA" id="ARBA00022475"/>
    </source>
</evidence>
<dbReference type="GO" id="GO:0047360">
    <property type="term" value="F:undecaprenyl-phosphate galactose phosphotransferase activity"/>
    <property type="evidence" value="ECO:0007669"/>
    <property type="project" value="UniProtKB-EC"/>
</dbReference>
<dbReference type="HOGENOM" id="CLU_024920_1_0_5"/>
<dbReference type="AlphaFoldDB" id="S9Q6M2"/>
<protein>
    <submittedName>
        <fullName evidence="11">Undecaprenyl-phosphate galactosephosphotransferase</fullName>
        <ecNumber evidence="11">2.7.8.6</ecNumber>
    </submittedName>
</protein>
<accession>S9Q6M2</accession>
<dbReference type="eggNOG" id="COG2148">
    <property type="taxonomic scope" value="Bacteria"/>
</dbReference>
<dbReference type="EC" id="2.7.8.6" evidence="11"/>
<evidence type="ECO:0000256" key="4">
    <source>
        <dbReference type="ARBA" id="ARBA00022679"/>
    </source>
</evidence>
<evidence type="ECO:0000256" key="7">
    <source>
        <dbReference type="ARBA" id="ARBA00023136"/>
    </source>
</evidence>
<keyword evidence="8" id="KW-0270">Exopolysaccharide synthesis</keyword>
<organism evidence="11 12">
    <name type="scientific">Salipiger mucosus DSM 16094</name>
    <dbReference type="NCBI Taxonomy" id="1123237"/>
    <lineage>
        <taxon>Bacteria</taxon>
        <taxon>Pseudomonadati</taxon>
        <taxon>Pseudomonadota</taxon>
        <taxon>Alphaproteobacteria</taxon>
        <taxon>Rhodobacterales</taxon>
        <taxon>Roseobacteraceae</taxon>
        <taxon>Salipiger</taxon>
    </lineage>
</organism>